<dbReference type="InterPro" id="IPR005588">
    <property type="entry name" value="MucB_RseB"/>
</dbReference>
<dbReference type="Gene3D" id="2.50.20.10">
    <property type="entry name" value="Lipoprotein localisation LolA/LolB/LppX"/>
    <property type="match status" value="1"/>
</dbReference>
<accession>A0A4Q8CYY9</accession>
<dbReference type="CDD" id="cd16327">
    <property type="entry name" value="RseB"/>
    <property type="match status" value="1"/>
</dbReference>
<evidence type="ECO:0000259" key="7">
    <source>
        <dbReference type="Pfam" id="PF17188"/>
    </source>
</evidence>
<feature type="domain" description="MucB/RseB N-terminal" evidence="6">
    <location>
        <begin position="39"/>
        <end position="214"/>
    </location>
</feature>
<evidence type="ECO:0000313" key="8">
    <source>
        <dbReference type="EMBL" id="RZU98184.1"/>
    </source>
</evidence>
<dbReference type="Pfam" id="PF03888">
    <property type="entry name" value="MucB_RseB"/>
    <property type="match status" value="1"/>
</dbReference>
<gene>
    <name evidence="8" type="ORF">EV698_0425</name>
</gene>
<organism evidence="8 9">
    <name type="scientific">Spiribacter vilamensis</name>
    <dbReference type="NCBI Taxonomy" id="531306"/>
    <lineage>
        <taxon>Bacteria</taxon>
        <taxon>Pseudomonadati</taxon>
        <taxon>Pseudomonadota</taxon>
        <taxon>Gammaproteobacteria</taxon>
        <taxon>Chromatiales</taxon>
        <taxon>Ectothiorhodospiraceae</taxon>
        <taxon>Spiribacter</taxon>
    </lineage>
</organism>
<dbReference type="GO" id="GO:0032885">
    <property type="term" value="P:regulation of polysaccharide biosynthetic process"/>
    <property type="evidence" value="ECO:0007669"/>
    <property type="project" value="TreeGrafter"/>
</dbReference>
<reference evidence="8 9" key="1">
    <citation type="submission" date="2019-02" db="EMBL/GenBank/DDBJ databases">
        <title>Genomic Encyclopedia of Type Strains, Phase IV (KMG-IV): sequencing the most valuable type-strain genomes for metagenomic binning, comparative biology and taxonomic classification.</title>
        <authorList>
            <person name="Goeker M."/>
        </authorList>
    </citation>
    <scope>NUCLEOTIDE SEQUENCE [LARGE SCALE GENOMIC DNA]</scope>
    <source>
        <strain evidence="8 9">DSM 21056</strain>
    </source>
</reference>
<name>A0A4Q8CYY9_9GAMM</name>
<dbReference type="RefSeq" id="WP_165385694.1">
    <property type="nucleotide sequence ID" value="NZ_SHLI01000001.1"/>
</dbReference>
<dbReference type="GO" id="GO:0030288">
    <property type="term" value="C:outer membrane-bounded periplasmic space"/>
    <property type="evidence" value="ECO:0007669"/>
    <property type="project" value="TreeGrafter"/>
</dbReference>
<evidence type="ECO:0000256" key="2">
    <source>
        <dbReference type="ARBA" id="ARBA00008150"/>
    </source>
</evidence>
<comment type="caution">
    <text evidence="8">The sequence shown here is derived from an EMBL/GenBank/DDBJ whole genome shotgun (WGS) entry which is preliminary data.</text>
</comment>
<feature type="signal peptide" evidence="5">
    <location>
        <begin position="1"/>
        <end position="33"/>
    </location>
</feature>
<dbReference type="PIRSF" id="PIRSF005427">
    <property type="entry name" value="RseB"/>
    <property type="match status" value="1"/>
</dbReference>
<keyword evidence="3 5" id="KW-0732">Signal</keyword>
<dbReference type="PANTHER" id="PTHR38782:SF1">
    <property type="entry name" value="SIGMA-E FACTOR REGULATORY PROTEIN RSEB"/>
    <property type="match status" value="1"/>
</dbReference>
<dbReference type="Proteomes" id="UP000292298">
    <property type="component" value="Unassembled WGS sequence"/>
</dbReference>
<protein>
    <submittedName>
        <fullName evidence="8">MucB/RseB-like sigma(E) regulatory protein</fullName>
    </submittedName>
</protein>
<comment type="subcellular location">
    <subcellularLocation>
        <location evidence="1">Periplasm</location>
    </subcellularLocation>
</comment>
<dbReference type="Pfam" id="PF17188">
    <property type="entry name" value="MucB_RseB_C"/>
    <property type="match status" value="1"/>
</dbReference>
<feature type="chain" id="PRO_5020677052" evidence="5">
    <location>
        <begin position="34"/>
        <end position="343"/>
    </location>
</feature>
<evidence type="ECO:0000313" key="9">
    <source>
        <dbReference type="Proteomes" id="UP000292298"/>
    </source>
</evidence>
<comment type="similarity">
    <text evidence="2">Belongs to the RseB family.</text>
</comment>
<evidence type="ECO:0000259" key="6">
    <source>
        <dbReference type="Pfam" id="PF03888"/>
    </source>
</evidence>
<dbReference type="Gene3D" id="3.30.200.100">
    <property type="entry name" value="MucB/RseB, C-terminal domain"/>
    <property type="match status" value="1"/>
</dbReference>
<dbReference type="InterPro" id="IPR033436">
    <property type="entry name" value="MucB/RseB_C"/>
</dbReference>
<evidence type="ECO:0000256" key="5">
    <source>
        <dbReference type="SAM" id="SignalP"/>
    </source>
</evidence>
<dbReference type="AlphaFoldDB" id="A0A4Q8CYY9"/>
<dbReference type="InterPro" id="IPR038484">
    <property type="entry name" value="MucB/RseB_C_sf"/>
</dbReference>
<dbReference type="EMBL" id="SHLI01000001">
    <property type="protein sequence ID" value="RZU98184.1"/>
    <property type="molecule type" value="Genomic_DNA"/>
</dbReference>
<proteinExistence type="inferred from homology"/>
<feature type="domain" description="MucB/RseB C-terminal" evidence="7">
    <location>
        <begin position="240"/>
        <end position="332"/>
    </location>
</feature>
<evidence type="ECO:0000256" key="4">
    <source>
        <dbReference type="ARBA" id="ARBA00022764"/>
    </source>
</evidence>
<dbReference type="GO" id="GO:0045152">
    <property type="term" value="F:antisigma factor binding"/>
    <property type="evidence" value="ECO:0007669"/>
    <property type="project" value="TreeGrafter"/>
</dbReference>
<keyword evidence="9" id="KW-1185">Reference proteome</keyword>
<dbReference type="PANTHER" id="PTHR38782">
    <property type="match status" value="1"/>
</dbReference>
<sequence length="343" mass="37978">MTPSASSGSLWRQVCRRAVLPTLALVASVGAAAQQPQTASGWIEKASGAGERHSFVADVVYEQGSHIEALRLWRDVAEDSRLRERLMTLSGPQREILRTSETTTYLMPSASGRLAQRYSGRSIGLPGPDEIERLDEHYELNVDGDDRIADRPVQRIRLAPRDEFRYGYALWLDRKTGLVLRADVIDQDSTSVERFLIVDLEFRDRLAPEALDPVLAEDGTSFDRLTQRVEGDDEQVPVQVAWSVTDLPEGFTLQTDRAQTLSNRETPVRHMVFSDGMATVSVYIERHDAPNPLEGPMSMGGVNIHARTLDGVQTLVVGQVPAATVRRISTSLVRESDSNATGQ</sequence>
<evidence type="ECO:0000256" key="3">
    <source>
        <dbReference type="ARBA" id="ARBA00022729"/>
    </source>
</evidence>
<evidence type="ECO:0000256" key="1">
    <source>
        <dbReference type="ARBA" id="ARBA00004418"/>
    </source>
</evidence>
<keyword evidence="4" id="KW-0574">Periplasm</keyword>
<dbReference type="InterPro" id="IPR033434">
    <property type="entry name" value="MucB/RseB_N"/>
</dbReference>